<dbReference type="InterPro" id="IPR020449">
    <property type="entry name" value="Tscrpt_reg_AraC-type_HTH"/>
</dbReference>
<evidence type="ECO:0000256" key="7">
    <source>
        <dbReference type="ARBA" id="ARBA00023136"/>
    </source>
</evidence>
<keyword evidence="6" id="KW-0238">DNA-binding</keyword>
<keyword evidence="12" id="KW-1185">Reference proteome</keyword>
<dbReference type="Pfam" id="PF17853">
    <property type="entry name" value="GGDEF_2"/>
    <property type="match status" value="1"/>
</dbReference>
<dbReference type="RefSeq" id="WP_045669709.1">
    <property type="nucleotide sequence ID" value="NZ_CP011058.1"/>
</dbReference>
<reference evidence="12" key="2">
    <citation type="submission" date="2015-03" db="EMBL/GenBank/DDBJ databases">
        <title>Genome sequence of Paenibacillus beijingensis strain DSM 24997T.</title>
        <authorList>
            <person name="Kwak Y."/>
            <person name="Shin J.-H."/>
        </authorList>
    </citation>
    <scope>NUCLEOTIDE SEQUENCE [LARGE SCALE GENOMIC DNA]</scope>
    <source>
        <strain evidence="12">DSM 24997</strain>
    </source>
</reference>
<dbReference type="InterPro" id="IPR018062">
    <property type="entry name" value="HTH_AraC-typ_CS"/>
</dbReference>
<dbReference type="EMBL" id="CP011058">
    <property type="protein sequence ID" value="AJY74273.1"/>
    <property type="molecule type" value="Genomic_DNA"/>
</dbReference>
<dbReference type="Pfam" id="PF12833">
    <property type="entry name" value="HTH_18"/>
    <property type="match status" value="1"/>
</dbReference>
<feature type="domain" description="HTH araC/xylS-type" evidence="10">
    <location>
        <begin position="664"/>
        <end position="763"/>
    </location>
</feature>
<keyword evidence="3 9" id="KW-0812">Transmembrane</keyword>
<dbReference type="PRINTS" id="PR00032">
    <property type="entry name" value="HTHARAC"/>
</dbReference>
<reference evidence="11 12" key="1">
    <citation type="journal article" date="2015" name="J. Biotechnol.">
        <title>Complete genome sequence of Paenibacillus beijingensis 7188(T) (=DSM 24997(T)), a novel rhizobacterium from jujube garden soil.</title>
        <authorList>
            <person name="Kwak Y."/>
            <person name="Shin J.H."/>
        </authorList>
    </citation>
    <scope>NUCLEOTIDE SEQUENCE [LARGE SCALE GENOMIC DNA]</scope>
    <source>
        <strain evidence="11 12">DSM 24997</strain>
    </source>
</reference>
<evidence type="ECO:0000256" key="8">
    <source>
        <dbReference type="ARBA" id="ARBA00023163"/>
    </source>
</evidence>
<dbReference type="InterPro" id="IPR018060">
    <property type="entry name" value="HTH_AraC"/>
</dbReference>
<dbReference type="SUPFAM" id="SSF46689">
    <property type="entry name" value="Homeodomain-like"/>
    <property type="match status" value="2"/>
</dbReference>
<dbReference type="Gene3D" id="3.30.450.20">
    <property type="entry name" value="PAS domain"/>
    <property type="match status" value="1"/>
</dbReference>
<dbReference type="STRING" id="1126833.VN24_06365"/>
<dbReference type="InterPro" id="IPR033479">
    <property type="entry name" value="dCache_1"/>
</dbReference>
<evidence type="ECO:0000256" key="5">
    <source>
        <dbReference type="ARBA" id="ARBA00023015"/>
    </source>
</evidence>
<feature type="transmembrane region" description="Helical" evidence="9">
    <location>
        <begin position="294"/>
        <end position="313"/>
    </location>
</feature>
<sequence>MEISISGKVMLVYGVVFLTVIILTFWLSYIGTMGTLERDLNDTNSALLQQVDQRIEVVFRQTEKDLLNLTNDIEFVYFIMDSYKDDAQKYNNFYALNTKLTDFIRTNPDYSSIYVYSDKSGDILTDKSYIKNAAPESNWLKPYLNMSEYFKWLPTHQAWDGSQNHNVITLVRSYPAISSPGFRKGLVAVNINEKVVYNMVKAVYEDRHAGHLMIVDKEGKVVTHDDKTQLFHNMNALPYIKRVLSEKENGFFTVDLDGVRQTVFYRTSEYTGWKMISIIPESKIYEPLNITRNLLVLFACLMIALGLAALFYVNRWTFRPLERLIGKVSSAYTSDPSHPQSWNTAQLGYLETVFDQMVIDRDHLAKHLRDSKPMLKWKIIMDILTGFKADYQSVSQQLEFVGAKLYEEWFLVCTAEIEKEGATLSPRDESLFAFAFCNVAEELINTECAGAAIDLGGGRAAVVISFAEGDADQNHLRTLALLEQVLDIMKRQFGIVVTVGVGTCFKEMKDIPLSYTGSQKALRYKMVFGQNSVISIEDLLPSESQHYYRLSRFVHSITDALKKTDMTTVRHDMDDMFRAAVESSLEPELIRQLSFELILKSLYTVESLGIEQEPSAPSLSGIYEKIGLCDNWKEAERLVYSVLEELSAKIEEKRSHRGKNETIERMTAYIQEHYQESELSLDLLAEQFHISPAYISRLFKEYTENNFIDYLIQIRINASKALLLEKDRKVNDIAEKVGYANSRSFLRTFKKYTGMTPSEYRKMIVGSEK</sequence>
<evidence type="ECO:0000256" key="6">
    <source>
        <dbReference type="ARBA" id="ARBA00023125"/>
    </source>
</evidence>
<name>A0A0D5NH80_9BACL</name>
<keyword evidence="4 9" id="KW-1133">Transmembrane helix</keyword>
<dbReference type="OrthoDB" id="2517743at2"/>
<dbReference type="AlphaFoldDB" id="A0A0D5NH80"/>
<dbReference type="GO" id="GO:0005886">
    <property type="term" value="C:plasma membrane"/>
    <property type="evidence" value="ECO:0007669"/>
    <property type="project" value="UniProtKB-SubCell"/>
</dbReference>
<evidence type="ECO:0000313" key="11">
    <source>
        <dbReference type="EMBL" id="AJY74273.1"/>
    </source>
</evidence>
<evidence type="ECO:0000256" key="3">
    <source>
        <dbReference type="ARBA" id="ARBA00022692"/>
    </source>
</evidence>
<dbReference type="InterPro" id="IPR041522">
    <property type="entry name" value="CdaR_GGDEF"/>
</dbReference>
<dbReference type="HOGENOM" id="CLU_019175_1_1_9"/>
<dbReference type="PATRIC" id="fig|1126833.4.peg.1383"/>
<evidence type="ECO:0000259" key="10">
    <source>
        <dbReference type="PROSITE" id="PS01124"/>
    </source>
</evidence>
<dbReference type="Pfam" id="PF02743">
    <property type="entry name" value="dCache_1"/>
    <property type="match status" value="1"/>
</dbReference>
<accession>A0A0D5NH80</accession>
<dbReference type="InterPro" id="IPR009057">
    <property type="entry name" value="Homeodomain-like_sf"/>
</dbReference>
<organism evidence="11 12">
    <name type="scientific">Paenibacillus beijingensis</name>
    <dbReference type="NCBI Taxonomy" id="1126833"/>
    <lineage>
        <taxon>Bacteria</taxon>
        <taxon>Bacillati</taxon>
        <taxon>Bacillota</taxon>
        <taxon>Bacilli</taxon>
        <taxon>Bacillales</taxon>
        <taxon>Paenibacillaceae</taxon>
        <taxon>Paenibacillus</taxon>
    </lineage>
</organism>
<dbReference type="PANTHER" id="PTHR43280:SF28">
    <property type="entry name" value="HTH-TYPE TRANSCRIPTIONAL ACTIVATOR RHAS"/>
    <property type="match status" value="1"/>
</dbReference>
<dbReference type="GO" id="GO:0043565">
    <property type="term" value="F:sequence-specific DNA binding"/>
    <property type="evidence" value="ECO:0007669"/>
    <property type="project" value="InterPro"/>
</dbReference>
<feature type="transmembrane region" description="Helical" evidence="9">
    <location>
        <begin position="12"/>
        <end position="31"/>
    </location>
</feature>
<evidence type="ECO:0000256" key="1">
    <source>
        <dbReference type="ARBA" id="ARBA00004651"/>
    </source>
</evidence>
<evidence type="ECO:0000313" key="12">
    <source>
        <dbReference type="Proteomes" id="UP000032633"/>
    </source>
</evidence>
<protein>
    <recommendedName>
        <fullName evidence="10">HTH araC/xylS-type domain-containing protein</fullName>
    </recommendedName>
</protein>
<gene>
    <name evidence="11" type="ORF">VN24_06365</name>
</gene>
<keyword evidence="8" id="KW-0804">Transcription</keyword>
<dbReference type="PROSITE" id="PS01124">
    <property type="entry name" value="HTH_ARAC_FAMILY_2"/>
    <property type="match status" value="1"/>
</dbReference>
<keyword evidence="7 9" id="KW-0472">Membrane</keyword>
<comment type="subcellular location">
    <subcellularLocation>
        <location evidence="1">Cell membrane</location>
        <topology evidence="1">Multi-pass membrane protein</topology>
    </subcellularLocation>
</comment>
<dbReference type="PANTHER" id="PTHR43280">
    <property type="entry name" value="ARAC-FAMILY TRANSCRIPTIONAL REGULATOR"/>
    <property type="match status" value="1"/>
</dbReference>
<dbReference type="KEGG" id="pbj:VN24_06365"/>
<keyword evidence="5" id="KW-0805">Transcription regulation</keyword>
<evidence type="ECO:0000256" key="2">
    <source>
        <dbReference type="ARBA" id="ARBA00022475"/>
    </source>
</evidence>
<dbReference type="GO" id="GO:0003700">
    <property type="term" value="F:DNA-binding transcription factor activity"/>
    <property type="evidence" value="ECO:0007669"/>
    <property type="project" value="InterPro"/>
</dbReference>
<keyword evidence="2" id="KW-1003">Cell membrane</keyword>
<dbReference type="PROSITE" id="PS00041">
    <property type="entry name" value="HTH_ARAC_FAMILY_1"/>
    <property type="match status" value="1"/>
</dbReference>
<dbReference type="Gene3D" id="1.10.10.60">
    <property type="entry name" value="Homeodomain-like"/>
    <property type="match status" value="2"/>
</dbReference>
<dbReference type="Proteomes" id="UP000032633">
    <property type="component" value="Chromosome"/>
</dbReference>
<dbReference type="CDD" id="cd12912">
    <property type="entry name" value="PDC2_MCP_like"/>
    <property type="match status" value="1"/>
</dbReference>
<evidence type="ECO:0000256" key="4">
    <source>
        <dbReference type="ARBA" id="ARBA00022989"/>
    </source>
</evidence>
<proteinExistence type="predicted"/>
<dbReference type="SMART" id="SM00342">
    <property type="entry name" value="HTH_ARAC"/>
    <property type="match status" value="1"/>
</dbReference>
<evidence type="ECO:0000256" key="9">
    <source>
        <dbReference type="SAM" id="Phobius"/>
    </source>
</evidence>